<comment type="subcellular location">
    <subcellularLocation>
        <location evidence="1">Cell membrane</location>
        <topology evidence="1">Multi-pass membrane protein</topology>
    </subcellularLocation>
</comment>
<organism evidence="9">
    <name type="scientific">bioreactor metagenome</name>
    <dbReference type="NCBI Taxonomy" id="1076179"/>
    <lineage>
        <taxon>unclassified sequences</taxon>
        <taxon>metagenomes</taxon>
        <taxon>ecological metagenomes</taxon>
    </lineage>
</organism>
<keyword evidence="5 7" id="KW-1133">Transmembrane helix</keyword>
<dbReference type="PANTHER" id="PTHR32243">
    <property type="entry name" value="MALTOSE TRANSPORT SYSTEM PERMEASE-RELATED"/>
    <property type="match status" value="1"/>
</dbReference>
<feature type="transmembrane region" description="Helical" evidence="7">
    <location>
        <begin position="78"/>
        <end position="99"/>
    </location>
</feature>
<dbReference type="PANTHER" id="PTHR32243:SF18">
    <property type="entry name" value="INNER MEMBRANE ABC TRANSPORTER PERMEASE PROTEIN YCJP"/>
    <property type="match status" value="1"/>
</dbReference>
<feature type="transmembrane region" description="Helical" evidence="7">
    <location>
        <begin position="245"/>
        <end position="266"/>
    </location>
</feature>
<evidence type="ECO:0000256" key="6">
    <source>
        <dbReference type="ARBA" id="ARBA00023136"/>
    </source>
</evidence>
<evidence type="ECO:0000259" key="8">
    <source>
        <dbReference type="PROSITE" id="PS50928"/>
    </source>
</evidence>
<dbReference type="InterPro" id="IPR035906">
    <property type="entry name" value="MetI-like_sf"/>
</dbReference>
<dbReference type="InterPro" id="IPR000515">
    <property type="entry name" value="MetI-like"/>
</dbReference>
<protein>
    <submittedName>
        <fullName evidence="9">Trehalose transport system permease protein SugB</fullName>
    </submittedName>
</protein>
<feature type="domain" description="ABC transmembrane type-1" evidence="8">
    <location>
        <begin position="74"/>
        <end position="266"/>
    </location>
</feature>
<feature type="transmembrane region" description="Helical" evidence="7">
    <location>
        <begin position="111"/>
        <end position="133"/>
    </location>
</feature>
<accession>A0A644TUX2</accession>
<evidence type="ECO:0000256" key="1">
    <source>
        <dbReference type="ARBA" id="ARBA00004651"/>
    </source>
</evidence>
<evidence type="ECO:0000256" key="4">
    <source>
        <dbReference type="ARBA" id="ARBA00022692"/>
    </source>
</evidence>
<name>A0A644TUX2_9ZZZZ</name>
<evidence type="ECO:0000313" key="9">
    <source>
        <dbReference type="EMBL" id="MPL70744.1"/>
    </source>
</evidence>
<proteinExistence type="predicted"/>
<feature type="transmembrane region" description="Helical" evidence="7">
    <location>
        <begin position="145"/>
        <end position="163"/>
    </location>
</feature>
<keyword evidence="6 7" id="KW-0472">Membrane</keyword>
<keyword evidence="3" id="KW-1003">Cell membrane</keyword>
<dbReference type="InterPro" id="IPR050901">
    <property type="entry name" value="BP-dep_ABC_trans_perm"/>
</dbReference>
<evidence type="ECO:0000256" key="5">
    <source>
        <dbReference type="ARBA" id="ARBA00022989"/>
    </source>
</evidence>
<dbReference type="GO" id="GO:0055085">
    <property type="term" value="P:transmembrane transport"/>
    <property type="evidence" value="ECO:0007669"/>
    <property type="project" value="InterPro"/>
</dbReference>
<reference evidence="9" key="1">
    <citation type="submission" date="2019-08" db="EMBL/GenBank/DDBJ databases">
        <authorList>
            <person name="Kucharzyk K."/>
            <person name="Murdoch R.W."/>
            <person name="Higgins S."/>
            <person name="Loffler F."/>
        </authorList>
    </citation>
    <scope>NUCLEOTIDE SEQUENCE</scope>
</reference>
<dbReference type="CDD" id="cd06261">
    <property type="entry name" value="TM_PBP2"/>
    <property type="match status" value="1"/>
</dbReference>
<dbReference type="AlphaFoldDB" id="A0A644TUX2"/>
<feature type="transmembrane region" description="Helical" evidence="7">
    <location>
        <begin position="192"/>
        <end position="213"/>
    </location>
</feature>
<sequence>MSSKARRKKGYGVWVKTILIWGFAVLYLFPLVWTFSLSLKTQVDALSYPPKFISILTLSNYVKVWSESDFLKYCLNSLIIALSATVIGLTLATPAAYVLSRKRYKPKGSKYILFGVLSTRVVPQITFMIPFFILFRKLRLIDTHISVIIMHLTIILGFGIWMMKSYFQEIPFELEESALIDGCNYFTAFRRIILPLGAPGIATTAIFSFNYSWNEFLYSLILTGKNTKTVPLGVYNWVGYEEINWGGLTATAILALVPILIFYGFVQRGLVRGLTMGAVKG</sequence>
<dbReference type="SUPFAM" id="SSF161098">
    <property type="entry name" value="MetI-like"/>
    <property type="match status" value="1"/>
</dbReference>
<dbReference type="Pfam" id="PF00528">
    <property type="entry name" value="BPD_transp_1"/>
    <property type="match status" value="1"/>
</dbReference>
<evidence type="ECO:0000256" key="7">
    <source>
        <dbReference type="SAM" id="Phobius"/>
    </source>
</evidence>
<keyword evidence="2" id="KW-0813">Transport</keyword>
<dbReference type="PROSITE" id="PS50928">
    <property type="entry name" value="ABC_TM1"/>
    <property type="match status" value="1"/>
</dbReference>
<evidence type="ECO:0000256" key="3">
    <source>
        <dbReference type="ARBA" id="ARBA00022475"/>
    </source>
</evidence>
<gene>
    <name evidence="9" type="primary">sugB_3</name>
    <name evidence="9" type="ORF">SDC9_16505</name>
</gene>
<dbReference type="Gene3D" id="1.10.3720.10">
    <property type="entry name" value="MetI-like"/>
    <property type="match status" value="1"/>
</dbReference>
<dbReference type="EMBL" id="VSSQ01000054">
    <property type="protein sequence ID" value="MPL70744.1"/>
    <property type="molecule type" value="Genomic_DNA"/>
</dbReference>
<comment type="caution">
    <text evidence="9">The sequence shown here is derived from an EMBL/GenBank/DDBJ whole genome shotgun (WGS) entry which is preliminary data.</text>
</comment>
<evidence type="ECO:0000256" key="2">
    <source>
        <dbReference type="ARBA" id="ARBA00022448"/>
    </source>
</evidence>
<dbReference type="GO" id="GO:0005886">
    <property type="term" value="C:plasma membrane"/>
    <property type="evidence" value="ECO:0007669"/>
    <property type="project" value="UniProtKB-SubCell"/>
</dbReference>
<feature type="transmembrane region" description="Helical" evidence="7">
    <location>
        <begin position="12"/>
        <end position="33"/>
    </location>
</feature>
<keyword evidence="4 7" id="KW-0812">Transmembrane</keyword>